<dbReference type="AlphaFoldDB" id="A0A379LMJ3"/>
<gene>
    <name evidence="1" type="ORF">NCTC10526_01666</name>
</gene>
<dbReference type="Proteomes" id="UP000254123">
    <property type="component" value="Unassembled WGS sequence"/>
</dbReference>
<protein>
    <submittedName>
        <fullName evidence="1">5-methylcytosine-specific restriction enzyme subunit McrC</fullName>
    </submittedName>
</protein>
<name>A0A379LMJ3_9GAMM</name>
<keyword evidence="2" id="KW-1185">Reference proteome</keyword>
<evidence type="ECO:0000313" key="1">
    <source>
        <dbReference type="EMBL" id="SUD91315.1"/>
    </source>
</evidence>
<reference evidence="1 2" key="1">
    <citation type="submission" date="2018-06" db="EMBL/GenBank/DDBJ databases">
        <authorList>
            <consortium name="Pathogen Informatics"/>
            <person name="Doyle S."/>
        </authorList>
    </citation>
    <scope>NUCLEOTIDE SEQUENCE [LARGE SCALE GENOMIC DNA]</scope>
    <source>
        <strain evidence="1 2">NCTC10526</strain>
    </source>
</reference>
<dbReference type="EMBL" id="UGVC01000001">
    <property type="protein sequence ID" value="SUD91315.1"/>
    <property type="molecule type" value="Genomic_DNA"/>
</dbReference>
<sequence length="73" mass="8452">MSSFLESNLKKLLCSYDCQKFKKLSYLRSQEDSRDFLDKNACGLFTHPSVGEDINKYVVIQDHKIQFTTVDLA</sequence>
<organism evidence="1 2">
    <name type="scientific">Psychrobacter phenylpyruvicus</name>
    <dbReference type="NCBI Taxonomy" id="29432"/>
    <lineage>
        <taxon>Bacteria</taxon>
        <taxon>Pseudomonadati</taxon>
        <taxon>Pseudomonadota</taxon>
        <taxon>Gammaproteobacteria</taxon>
        <taxon>Moraxellales</taxon>
        <taxon>Moraxellaceae</taxon>
        <taxon>Psychrobacter</taxon>
    </lineage>
</organism>
<proteinExistence type="predicted"/>
<accession>A0A379LMJ3</accession>
<dbReference type="STRING" id="1123034.GCA_000685805_02588"/>
<evidence type="ECO:0000313" key="2">
    <source>
        <dbReference type="Proteomes" id="UP000254123"/>
    </source>
</evidence>